<evidence type="ECO:0000313" key="2">
    <source>
        <dbReference type="EMBL" id="KAA1105660.1"/>
    </source>
</evidence>
<accession>A0A5B0PDZ8</accession>
<dbReference type="EMBL" id="VSWC01000040">
    <property type="protein sequence ID" value="KAA1105660.1"/>
    <property type="molecule type" value="Genomic_DNA"/>
</dbReference>
<name>A0A5B0PDZ8_PUCGR</name>
<comment type="caution">
    <text evidence="1">The sequence shown here is derived from an EMBL/GenBank/DDBJ whole genome shotgun (WGS) entry which is preliminary data.</text>
</comment>
<evidence type="ECO:0000313" key="3">
    <source>
        <dbReference type="Proteomes" id="UP000324748"/>
    </source>
</evidence>
<sequence length="73" mass="7974">MGAGESLEAVVKVIQRITSLGPYVPAQQEGLVVELQKRSFAINPWGAQRLVEQGCLKLSHQLANDLFLLDEGL</sequence>
<dbReference type="EMBL" id="VDEP01000345">
    <property type="protein sequence ID" value="KAA1098874.1"/>
    <property type="molecule type" value="Genomic_DNA"/>
</dbReference>
<protein>
    <submittedName>
        <fullName evidence="1">Uncharacterized protein</fullName>
    </submittedName>
</protein>
<dbReference type="AlphaFoldDB" id="A0A5B0PDZ8"/>
<gene>
    <name evidence="2" type="ORF">PGT21_014704</name>
    <name evidence="1" type="ORF">PGTUg99_018466</name>
</gene>
<evidence type="ECO:0000313" key="1">
    <source>
        <dbReference type="EMBL" id="KAA1098874.1"/>
    </source>
</evidence>
<dbReference type="Proteomes" id="UP000324748">
    <property type="component" value="Unassembled WGS sequence"/>
</dbReference>
<reference evidence="3 4" key="1">
    <citation type="submission" date="2019-05" db="EMBL/GenBank/DDBJ databases">
        <title>Emergence of the Ug99 lineage of the wheat stem rust pathogen through somatic hybridization.</title>
        <authorList>
            <person name="Li F."/>
            <person name="Upadhyaya N.M."/>
            <person name="Sperschneider J."/>
            <person name="Matny O."/>
            <person name="Nguyen-Phuc H."/>
            <person name="Mago R."/>
            <person name="Raley C."/>
            <person name="Miller M.E."/>
            <person name="Silverstein K.A.T."/>
            <person name="Henningsen E."/>
            <person name="Hirsch C.D."/>
            <person name="Visser B."/>
            <person name="Pretorius Z.A."/>
            <person name="Steffenson B.J."/>
            <person name="Schwessinger B."/>
            <person name="Dodds P.N."/>
            <person name="Figueroa M."/>
        </authorList>
    </citation>
    <scope>NUCLEOTIDE SEQUENCE [LARGE SCALE GENOMIC DNA]</scope>
    <source>
        <strain evidence="2">21-0</strain>
        <strain evidence="1 4">Ug99</strain>
    </source>
</reference>
<keyword evidence="3" id="KW-1185">Reference proteome</keyword>
<dbReference type="Proteomes" id="UP000325313">
    <property type="component" value="Unassembled WGS sequence"/>
</dbReference>
<organism evidence="1 4">
    <name type="scientific">Puccinia graminis f. sp. tritici</name>
    <dbReference type="NCBI Taxonomy" id="56615"/>
    <lineage>
        <taxon>Eukaryota</taxon>
        <taxon>Fungi</taxon>
        <taxon>Dikarya</taxon>
        <taxon>Basidiomycota</taxon>
        <taxon>Pucciniomycotina</taxon>
        <taxon>Pucciniomycetes</taxon>
        <taxon>Pucciniales</taxon>
        <taxon>Pucciniaceae</taxon>
        <taxon>Puccinia</taxon>
    </lineage>
</organism>
<proteinExistence type="predicted"/>
<evidence type="ECO:0000313" key="4">
    <source>
        <dbReference type="Proteomes" id="UP000325313"/>
    </source>
</evidence>